<proteinExistence type="predicted"/>
<feature type="domain" description="CHAT" evidence="2">
    <location>
        <begin position="607"/>
        <end position="874"/>
    </location>
</feature>
<organism evidence="3 4">
    <name type="scientific">Oxynema aestuarii AP17</name>
    <dbReference type="NCBI Taxonomy" id="2064643"/>
    <lineage>
        <taxon>Bacteria</taxon>
        <taxon>Bacillati</taxon>
        <taxon>Cyanobacteriota</taxon>
        <taxon>Cyanophyceae</taxon>
        <taxon>Oscillatoriophycideae</taxon>
        <taxon>Oscillatoriales</taxon>
        <taxon>Oscillatoriaceae</taxon>
        <taxon>Oxynema</taxon>
        <taxon>Oxynema aestuarii</taxon>
    </lineage>
</organism>
<dbReference type="InterPro" id="IPR011990">
    <property type="entry name" value="TPR-like_helical_dom_sf"/>
</dbReference>
<dbReference type="PROSITE" id="PS50005">
    <property type="entry name" value="TPR"/>
    <property type="match status" value="1"/>
</dbReference>
<protein>
    <submittedName>
        <fullName evidence="3">CHAT domain-containing protein</fullName>
    </submittedName>
</protein>
<dbReference type="Pfam" id="PF12770">
    <property type="entry name" value="CHAT"/>
    <property type="match status" value="1"/>
</dbReference>
<accession>A0A6H1TYD1</accession>
<dbReference type="PANTHER" id="PTHR10098:SF112">
    <property type="entry name" value="SLR0380 PROTEIN"/>
    <property type="match status" value="1"/>
</dbReference>
<dbReference type="InterPro" id="IPR024983">
    <property type="entry name" value="CHAT_dom"/>
</dbReference>
<dbReference type="Proteomes" id="UP000500857">
    <property type="component" value="Chromosome"/>
</dbReference>
<gene>
    <name evidence="3" type="ORF">HCG48_09395</name>
</gene>
<evidence type="ECO:0000259" key="2">
    <source>
        <dbReference type="Pfam" id="PF12770"/>
    </source>
</evidence>
<evidence type="ECO:0000313" key="4">
    <source>
        <dbReference type="Proteomes" id="UP000500857"/>
    </source>
</evidence>
<dbReference type="AlphaFoldDB" id="A0A6H1TYD1"/>
<keyword evidence="1" id="KW-0802">TPR repeat</keyword>
<reference evidence="3 4" key="1">
    <citation type="submission" date="2020-04" db="EMBL/GenBank/DDBJ databases">
        <authorList>
            <person name="Basu S."/>
            <person name="Maruthanayagam V."/>
            <person name="Chakraborty S."/>
            <person name="Pramanik A."/>
            <person name="Mukherjee J."/>
            <person name="Brink B."/>
        </authorList>
    </citation>
    <scope>NUCLEOTIDE SEQUENCE [LARGE SCALE GENOMIC DNA]</scope>
    <source>
        <strain evidence="3 4">AP17</strain>
    </source>
</reference>
<sequence>MNKDRRSHWTPWRRRRRTIASILLAFLTCLILVSEARGTSNLNLPPESAIAVSESVENPRELFAKGQYAQAARLWEQAATRADDRLDRALSLTYLSLAYRELGDWSAARETISRCFELLETSPSGVREASPQENRREAAILAKATNARASVWFAMGDLEGAVQTWELARDRYAALGDRLGVLGSQINQAQALQMLGDYRQANLLLEEVETQLQQQTDLSLSATGWQSLALAVQHAGEFERARELLEKSHQLFERLNSPNPLATSWIDRGNNAHLLGDDDGAIAYYQKAAATATRPLLRVQARLNHLHLLIPQDRHAEIEALLAVLEPELNALDGGGREEIYARVNYAIAILNDPQQKYYDRLADAGERLGRSFREARQLGDPIAQSYTLGTLGELYERTGQLDSARSLFDRALALALHSHADHIAYRWQWGLGRVLGRTGDLDGAIAAYGEAVNTLQSLRRELVAISQEVQFSFRERVEPIYREFVDLLLQPRPNGAAIAVGEIRESPLRLKQALKTLENLQLIELENFLQQPCLQAKPQPIAGLDRHAAVIYPILLDRRLAIVVSLPDGTLSYHETLVSQTEVEETVEELLRSLNPALSDRKRLQLSEQLYRWLLAPLEPELVRAEIETLVFVLEGALKNLPMAVLYDGERYAIDKYALAVAPGLQLLGDTSLTPHSLQVIAGGLAQGRRGFSPLPGVKLELEKIAAYTETQTFLDEAFTSTMLQKQVEDLPFRVLHLATHGQFSSRREETYILTWDDRLDLEEFSQLLESRQEPYKTPIELLVLSACQTALGDKRAALGLAGVAVNSGARSTVASLWSVHDGSTAMLMEKFYEFLARPQTSKAQALRQAQLFLKEQSSYEHPFYWAAFVLVGHWS</sequence>
<keyword evidence="4" id="KW-1185">Reference proteome</keyword>
<evidence type="ECO:0000256" key="1">
    <source>
        <dbReference type="PROSITE-ProRule" id="PRU00339"/>
    </source>
</evidence>
<dbReference type="InterPro" id="IPR019734">
    <property type="entry name" value="TPR_rpt"/>
</dbReference>
<dbReference type="SMART" id="SM00028">
    <property type="entry name" value="TPR"/>
    <property type="match status" value="6"/>
</dbReference>
<dbReference type="Gene3D" id="1.25.40.10">
    <property type="entry name" value="Tetratricopeptide repeat domain"/>
    <property type="match status" value="2"/>
</dbReference>
<feature type="repeat" description="TPR" evidence="1">
    <location>
        <begin position="386"/>
        <end position="419"/>
    </location>
</feature>
<name>A0A6H1TYD1_9CYAN</name>
<evidence type="ECO:0000313" key="3">
    <source>
        <dbReference type="EMBL" id="QIZ70773.1"/>
    </source>
</evidence>
<dbReference type="KEGG" id="oxy:HCG48_09395"/>
<dbReference type="RefSeq" id="WP_168568928.1">
    <property type="nucleotide sequence ID" value="NZ_CP051167.1"/>
</dbReference>
<dbReference type="PANTHER" id="PTHR10098">
    <property type="entry name" value="RAPSYN-RELATED"/>
    <property type="match status" value="1"/>
</dbReference>
<dbReference type="SUPFAM" id="SSF48452">
    <property type="entry name" value="TPR-like"/>
    <property type="match status" value="3"/>
</dbReference>
<dbReference type="EMBL" id="CP051167">
    <property type="protein sequence ID" value="QIZ70773.1"/>
    <property type="molecule type" value="Genomic_DNA"/>
</dbReference>
<dbReference type="Pfam" id="PF13424">
    <property type="entry name" value="TPR_12"/>
    <property type="match status" value="2"/>
</dbReference>